<accession>A0AAE3VN32</accession>
<dbReference type="InterPro" id="IPR039261">
    <property type="entry name" value="FNR_nucleotide-bd"/>
</dbReference>
<evidence type="ECO:0000313" key="5">
    <source>
        <dbReference type="Proteomes" id="UP001229244"/>
    </source>
</evidence>
<evidence type="ECO:0000256" key="2">
    <source>
        <dbReference type="SAM" id="MobiDB-lite"/>
    </source>
</evidence>
<feature type="compositionally biased region" description="Polar residues" evidence="2">
    <location>
        <begin position="1"/>
        <end position="10"/>
    </location>
</feature>
<dbReference type="CDD" id="cd06193">
    <property type="entry name" value="siderophore_interacting"/>
    <property type="match status" value="1"/>
</dbReference>
<dbReference type="GO" id="GO:0016491">
    <property type="term" value="F:oxidoreductase activity"/>
    <property type="evidence" value="ECO:0007669"/>
    <property type="project" value="InterPro"/>
</dbReference>
<organism evidence="4 5">
    <name type="scientific">Amorphus orientalis</name>
    <dbReference type="NCBI Taxonomy" id="649198"/>
    <lineage>
        <taxon>Bacteria</taxon>
        <taxon>Pseudomonadati</taxon>
        <taxon>Pseudomonadota</taxon>
        <taxon>Alphaproteobacteria</taxon>
        <taxon>Hyphomicrobiales</taxon>
        <taxon>Amorphaceae</taxon>
        <taxon>Amorphus</taxon>
    </lineage>
</organism>
<dbReference type="AlphaFoldDB" id="A0AAE3VN32"/>
<reference evidence="4" key="1">
    <citation type="submission" date="2023-07" db="EMBL/GenBank/DDBJ databases">
        <title>Genomic Encyclopedia of Type Strains, Phase IV (KMG-IV): sequencing the most valuable type-strain genomes for metagenomic binning, comparative biology and taxonomic classification.</title>
        <authorList>
            <person name="Goeker M."/>
        </authorList>
    </citation>
    <scope>NUCLEOTIDE SEQUENCE</scope>
    <source>
        <strain evidence="4">DSM 21202</strain>
    </source>
</reference>
<evidence type="ECO:0000256" key="1">
    <source>
        <dbReference type="ARBA" id="ARBA00035644"/>
    </source>
</evidence>
<dbReference type="Pfam" id="PF04954">
    <property type="entry name" value="SIP"/>
    <property type="match status" value="1"/>
</dbReference>
<dbReference type="PANTHER" id="PTHR30157">
    <property type="entry name" value="FERRIC REDUCTASE, NADPH-DEPENDENT"/>
    <property type="match status" value="1"/>
</dbReference>
<protein>
    <submittedName>
        <fullName evidence="4">NADPH-dependent ferric siderophore reductase</fullName>
    </submittedName>
</protein>
<dbReference type="SUPFAM" id="SSF63380">
    <property type="entry name" value="Riboflavin synthase domain-like"/>
    <property type="match status" value="1"/>
</dbReference>
<dbReference type="Pfam" id="PF08021">
    <property type="entry name" value="FAD_binding_9"/>
    <property type="match status" value="1"/>
</dbReference>
<dbReference type="Gene3D" id="2.40.30.10">
    <property type="entry name" value="Translation factors"/>
    <property type="match status" value="1"/>
</dbReference>
<keyword evidence="5" id="KW-1185">Reference proteome</keyword>
<dbReference type="SUPFAM" id="SSF52343">
    <property type="entry name" value="Ferredoxin reductase-like, C-terminal NADP-linked domain"/>
    <property type="match status" value="1"/>
</dbReference>
<dbReference type="Proteomes" id="UP001229244">
    <property type="component" value="Unassembled WGS sequence"/>
</dbReference>
<proteinExistence type="inferred from homology"/>
<dbReference type="Gene3D" id="3.40.50.80">
    <property type="entry name" value="Nucleotide-binding domain of ferredoxin-NADP reductase (FNR) module"/>
    <property type="match status" value="1"/>
</dbReference>
<gene>
    <name evidence="4" type="ORF">J2S73_001514</name>
</gene>
<dbReference type="InterPro" id="IPR007037">
    <property type="entry name" value="SIP_rossman_dom"/>
</dbReference>
<dbReference type="InterPro" id="IPR017927">
    <property type="entry name" value="FAD-bd_FR_type"/>
</dbReference>
<dbReference type="PROSITE" id="PS51384">
    <property type="entry name" value="FAD_FR"/>
    <property type="match status" value="1"/>
</dbReference>
<dbReference type="InterPro" id="IPR013113">
    <property type="entry name" value="SIP_FAD-bd"/>
</dbReference>
<feature type="domain" description="FAD-binding FR-type" evidence="3">
    <location>
        <begin position="19"/>
        <end position="123"/>
    </location>
</feature>
<comment type="caution">
    <text evidence="4">The sequence shown here is derived from an EMBL/GenBank/DDBJ whole genome shotgun (WGS) entry which is preliminary data.</text>
</comment>
<evidence type="ECO:0000259" key="3">
    <source>
        <dbReference type="PROSITE" id="PS51384"/>
    </source>
</evidence>
<comment type="similarity">
    <text evidence="1">Belongs to the SIP oxidoreductase family.</text>
</comment>
<dbReference type="EMBL" id="JAUSUL010000001">
    <property type="protein sequence ID" value="MDQ0315077.1"/>
    <property type="molecule type" value="Genomic_DNA"/>
</dbReference>
<dbReference type="PANTHER" id="PTHR30157:SF0">
    <property type="entry name" value="NADPH-DEPENDENT FERRIC-CHELATE REDUCTASE"/>
    <property type="match status" value="1"/>
</dbReference>
<feature type="region of interest" description="Disordered" evidence="2">
    <location>
        <begin position="1"/>
        <end position="21"/>
    </location>
</feature>
<dbReference type="InterPro" id="IPR039374">
    <property type="entry name" value="SIP_fam"/>
</dbReference>
<sequence>MTDQMTQTAAPESIARAKGPTRRMTVVTTRDVTPSMRRVSFMFDGIETFAYQPGQALAFAMPNGEGGTERRDYTIRSMDRNVGRLDVDFVLHDDDAPAEKWAESAKPGDVVEARGPHGKIVVNPDADWHLFVGDETGIAAIFHILEEMPEGTPAFVFLEVSGPEDEQSCDTAATAEIRYVHRAKDDPAKDQKLPEQVDAFELPDGSGQAYVVGETGKVRQIRRRLIERGMDKDRVAAEGYWRPGHLGDDESAD</sequence>
<evidence type="ECO:0000313" key="4">
    <source>
        <dbReference type="EMBL" id="MDQ0315077.1"/>
    </source>
</evidence>
<dbReference type="InterPro" id="IPR017938">
    <property type="entry name" value="Riboflavin_synthase-like_b-brl"/>
</dbReference>
<name>A0AAE3VN32_9HYPH</name>
<dbReference type="RefSeq" id="WP_306884870.1">
    <property type="nucleotide sequence ID" value="NZ_JAUSUL010000001.1"/>
</dbReference>